<evidence type="ECO:0000256" key="2">
    <source>
        <dbReference type="ARBA" id="ARBA00006555"/>
    </source>
</evidence>
<keyword evidence="9 11" id="KW-0472">Membrane</keyword>
<name>A0A0C2YWD5_PARME</name>
<protein>
    <submittedName>
        <fullName evidence="13">Ferric siderophore transport system periplasmic binding protein TonB</fullName>
    </submittedName>
</protein>
<comment type="caution">
    <text evidence="13">The sequence shown here is derived from an EMBL/GenBank/DDBJ whole genome shotgun (WGS) entry which is preliminary data.</text>
</comment>
<evidence type="ECO:0000256" key="9">
    <source>
        <dbReference type="ARBA" id="ARBA00023136"/>
    </source>
</evidence>
<feature type="transmembrane region" description="Helical" evidence="11">
    <location>
        <begin position="20"/>
        <end position="39"/>
    </location>
</feature>
<evidence type="ECO:0000256" key="6">
    <source>
        <dbReference type="ARBA" id="ARBA00022692"/>
    </source>
</evidence>
<dbReference type="PANTHER" id="PTHR33446:SF2">
    <property type="entry name" value="PROTEIN TONB"/>
    <property type="match status" value="1"/>
</dbReference>
<dbReference type="EMBL" id="JXSL01000024">
    <property type="protein sequence ID" value="KIL99438.1"/>
    <property type="molecule type" value="Genomic_DNA"/>
</dbReference>
<keyword evidence="4" id="KW-1003">Cell membrane</keyword>
<dbReference type="OrthoDB" id="1685233at2"/>
<dbReference type="Proteomes" id="UP000031971">
    <property type="component" value="Unassembled WGS sequence"/>
</dbReference>
<evidence type="ECO:0000313" key="14">
    <source>
        <dbReference type="Proteomes" id="UP000031971"/>
    </source>
</evidence>
<dbReference type="InterPro" id="IPR037682">
    <property type="entry name" value="TonB_C"/>
</dbReference>
<dbReference type="InterPro" id="IPR006260">
    <property type="entry name" value="TonB/TolA_C"/>
</dbReference>
<evidence type="ECO:0000259" key="12">
    <source>
        <dbReference type="PROSITE" id="PS52015"/>
    </source>
</evidence>
<evidence type="ECO:0000313" key="13">
    <source>
        <dbReference type="EMBL" id="KIL99438.1"/>
    </source>
</evidence>
<evidence type="ECO:0000256" key="11">
    <source>
        <dbReference type="SAM" id="Phobius"/>
    </source>
</evidence>
<evidence type="ECO:0000256" key="4">
    <source>
        <dbReference type="ARBA" id="ARBA00022475"/>
    </source>
</evidence>
<keyword evidence="3" id="KW-0813">Transport</keyword>
<feature type="compositionally biased region" description="Pro residues" evidence="10">
    <location>
        <begin position="75"/>
        <end position="84"/>
    </location>
</feature>
<dbReference type="STRING" id="272627.CCC_04209"/>
<dbReference type="PANTHER" id="PTHR33446">
    <property type="entry name" value="PROTEIN TONB-RELATED"/>
    <property type="match status" value="1"/>
</dbReference>
<evidence type="ECO:0000256" key="8">
    <source>
        <dbReference type="ARBA" id="ARBA00022989"/>
    </source>
</evidence>
<dbReference type="PROSITE" id="PS52015">
    <property type="entry name" value="TONB_CTD"/>
    <property type="match status" value="1"/>
</dbReference>
<evidence type="ECO:0000256" key="1">
    <source>
        <dbReference type="ARBA" id="ARBA00004383"/>
    </source>
</evidence>
<evidence type="ECO:0000256" key="10">
    <source>
        <dbReference type="SAM" id="MobiDB-lite"/>
    </source>
</evidence>
<keyword evidence="7" id="KW-0653">Protein transport</keyword>
<comment type="similarity">
    <text evidence="2">Belongs to the TonB family.</text>
</comment>
<dbReference type="GO" id="GO:0098797">
    <property type="term" value="C:plasma membrane protein complex"/>
    <property type="evidence" value="ECO:0007669"/>
    <property type="project" value="TreeGrafter"/>
</dbReference>
<feature type="region of interest" description="Disordered" evidence="10">
    <location>
        <begin position="60"/>
        <end position="90"/>
    </location>
</feature>
<accession>A0A0C2YWD5</accession>
<evidence type="ECO:0000256" key="7">
    <source>
        <dbReference type="ARBA" id="ARBA00022927"/>
    </source>
</evidence>
<keyword evidence="8 11" id="KW-1133">Transmembrane helix</keyword>
<dbReference type="AlphaFoldDB" id="A0A0C2YWD5"/>
<dbReference type="GO" id="GO:0015031">
    <property type="term" value="P:protein transport"/>
    <property type="evidence" value="ECO:0007669"/>
    <property type="project" value="UniProtKB-KW"/>
</dbReference>
<dbReference type="GO" id="GO:0055085">
    <property type="term" value="P:transmembrane transport"/>
    <property type="evidence" value="ECO:0007669"/>
    <property type="project" value="InterPro"/>
</dbReference>
<dbReference type="Pfam" id="PF03544">
    <property type="entry name" value="TonB_C"/>
    <property type="match status" value="1"/>
</dbReference>
<dbReference type="GO" id="GO:0031992">
    <property type="term" value="F:energy transducer activity"/>
    <property type="evidence" value="ECO:0007669"/>
    <property type="project" value="TreeGrafter"/>
</dbReference>
<feature type="domain" description="TonB C-terminal" evidence="12">
    <location>
        <begin position="130"/>
        <end position="220"/>
    </location>
</feature>
<dbReference type="NCBIfam" id="TIGR01352">
    <property type="entry name" value="tonB_Cterm"/>
    <property type="match status" value="1"/>
</dbReference>
<reference evidence="13 14" key="1">
    <citation type="submission" date="2015-01" db="EMBL/GenBank/DDBJ databases">
        <title>Genome Sequence of Magnetospirillum magnetotacticum Strain MS-1.</title>
        <authorList>
            <person name="Marinov G.K."/>
            <person name="Smalley M.D."/>
            <person name="DeSalvo G."/>
        </authorList>
    </citation>
    <scope>NUCLEOTIDE SEQUENCE [LARGE SCALE GENOMIC DNA]</scope>
    <source>
        <strain evidence="13 14">MS-1</strain>
    </source>
</reference>
<proteinExistence type="inferred from homology"/>
<gene>
    <name evidence="13" type="ORF">CCC_04209</name>
</gene>
<keyword evidence="5" id="KW-0997">Cell inner membrane</keyword>
<organism evidence="13 14">
    <name type="scientific">Paramagnetospirillum magnetotacticum MS-1</name>
    <dbReference type="NCBI Taxonomy" id="272627"/>
    <lineage>
        <taxon>Bacteria</taxon>
        <taxon>Pseudomonadati</taxon>
        <taxon>Pseudomonadota</taxon>
        <taxon>Alphaproteobacteria</taxon>
        <taxon>Rhodospirillales</taxon>
        <taxon>Magnetospirillaceae</taxon>
        <taxon>Paramagnetospirillum</taxon>
    </lineage>
</organism>
<evidence type="ECO:0000256" key="3">
    <source>
        <dbReference type="ARBA" id="ARBA00022448"/>
    </source>
</evidence>
<dbReference type="Gene3D" id="3.30.1150.10">
    <property type="match status" value="1"/>
</dbReference>
<comment type="subcellular location">
    <subcellularLocation>
        <location evidence="1">Cell inner membrane</location>
        <topology evidence="1">Single-pass membrane protein</topology>
        <orientation evidence="1">Periplasmic side</orientation>
    </subcellularLocation>
</comment>
<evidence type="ECO:0000256" key="5">
    <source>
        <dbReference type="ARBA" id="ARBA00022519"/>
    </source>
</evidence>
<dbReference type="RefSeq" id="WP_041040554.1">
    <property type="nucleotide sequence ID" value="NZ_JXSL01000024.1"/>
</dbReference>
<keyword evidence="14" id="KW-1185">Reference proteome</keyword>
<keyword evidence="6 11" id="KW-0812">Transmembrane</keyword>
<dbReference type="InterPro" id="IPR051045">
    <property type="entry name" value="TonB-dependent_transducer"/>
</dbReference>
<dbReference type="SUPFAM" id="SSF74653">
    <property type="entry name" value="TolA/TonB C-terminal domain"/>
    <property type="match status" value="1"/>
</dbReference>
<sequence>MFTMGSLGLGSPRGFGGPASTGIAALAHLVLAGLLMMGFETAERPKPPAASMIEVRFTAPPRPVPPQAPQAVPQKPLPPPPPKAPAAKVVKAPSPPVPTVTLPVAEAAPASPAAPAASVVAEPAPSPVVEARFDAAYLNNPKPPYPVASRRMGEVGTVFLRVLVSENGKAIEVMLKRSSGSARLDQSALETVRTWSFQPAHRGGTPLQSWVVVPIEFNLN</sequence>